<keyword evidence="3" id="KW-1185">Reference proteome</keyword>
<evidence type="ECO:0000313" key="2">
    <source>
        <dbReference type="EMBL" id="MBB5429556.1"/>
    </source>
</evidence>
<name>A0A7W8QFS8_PARAM</name>
<evidence type="ECO:0000313" key="3">
    <source>
        <dbReference type="Proteomes" id="UP000592780"/>
    </source>
</evidence>
<organism evidence="2 3">
    <name type="scientific">Paraburkholderia atlantica</name>
    <dbReference type="NCBI Taxonomy" id="2654982"/>
    <lineage>
        <taxon>Bacteria</taxon>
        <taxon>Pseudomonadati</taxon>
        <taxon>Pseudomonadota</taxon>
        <taxon>Betaproteobacteria</taxon>
        <taxon>Burkholderiales</taxon>
        <taxon>Burkholderiaceae</taxon>
        <taxon>Paraburkholderia</taxon>
    </lineage>
</organism>
<dbReference type="Pfam" id="PF13358">
    <property type="entry name" value="DDE_3"/>
    <property type="match status" value="1"/>
</dbReference>
<dbReference type="Gene3D" id="3.30.420.10">
    <property type="entry name" value="Ribonuclease H-like superfamily/Ribonuclease H"/>
    <property type="match status" value="1"/>
</dbReference>
<sequence>MICDNVSSHKTEAVQTFLADHTNVSIHYTPTYSSWLNQVENWFARIQRDVITRGVFTSTTDLDNKLMRYIRQYNKQAAPLKWKYSDPTRRIRCHSSGSID</sequence>
<dbReference type="EMBL" id="JACHDD010000032">
    <property type="protein sequence ID" value="MBB5429556.1"/>
    <property type="molecule type" value="Genomic_DNA"/>
</dbReference>
<feature type="domain" description="Tc1-like transposase DDE" evidence="1">
    <location>
        <begin position="1"/>
        <end position="61"/>
    </location>
</feature>
<dbReference type="GO" id="GO:0003676">
    <property type="term" value="F:nucleic acid binding"/>
    <property type="evidence" value="ECO:0007669"/>
    <property type="project" value="InterPro"/>
</dbReference>
<reference evidence="2 3" key="1">
    <citation type="submission" date="2020-08" db="EMBL/GenBank/DDBJ databases">
        <title>Genomic Encyclopedia of Type Strains, Phase IV (KMG-V): Genome sequencing to study the core and pangenomes of soil and plant-associated prokaryotes.</title>
        <authorList>
            <person name="Whitman W."/>
        </authorList>
    </citation>
    <scope>NUCLEOTIDE SEQUENCE [LARGE SCALE GENOMIC DNA]</scope>
    <source>
        <strain evidence="2 3">JPY158</strain>
    </source>
</reference>
<gene>
    <name evidence="2" type="ORF">HDG40_007753</name>
</gene>
<comment type="caution">
    <text evidence="2">The sequence shown here is derived from an EMBL/GenBank/DDBJ whole genome shotgun (WGS) entry which is preliminary data.</text>
</comment>
<dbReference type="InterPro" id="IPR038717">
    <property type="entry name" value="Tc1-like_DDE_dom"/>
</dbReference>
<dbReference type="AlphaFoldDB" id="A0A7W8QFS8"/>
<protein>
    <submittedName>
        <fullName evidence="2">Transposase</fullName>
    </submittedName>
</protein>
<evidence type="ECO:0000259" key="1">
    <source>
        <dbReference type="Pfam" id="PF13358"/>
    </source>
</evidence>
<dbReference type="InterPro" id="IPR036397">
    <property type="entry name" value="RNaseH_sf"/>
</dbReference>
<proteinExistence type="predicted"/>
<dbReference type="Proteomes" id="UP000592780">
    <property type="component" value="Unassembled WGS sequence"/>
</dbReference>
<accession>A0A7W8QFS8</accession>